<dbReference type="Gene3D" id="3.20.20.70">
    <property type="entry name" value="Aldolase class I"/>
    <property type="match status" value="1"/>
</dbReference>
<keyword evidence="4 12" id="KW-0285">Flavoprotein</keyword>
<feature type="binding site" evidence="14">
    <location>
        <begin position="14"/>
        <end position="16"/>
    </location>
    <ligand>
        <name>FMN</name>
        <dbReference type="ChEBI" id="CHEBI:58210"/>
    </ligand>
</feature>
<dbReference type="Pfam" id="PF01207">
    <property type="entry name" value="Dus"/>
    <property type="match status" value="1"/>
</dbReference>
<dbReference type="Proteomes" id="UP000075737">
    <property type="component" value="Unassembled WGS sequence"/>
</dbReference>
<evidence type="ECO:0000313" key="17">
    <source>
        <dbReference type="Proteomes" id="UP000075737"/>
    </source>
</evidence>
<comment type="catalytic activity">
    <reaction evidence="11">
        <text>a 5,6-dihydrouridine in tRNA + NAD(+) = a uridine in tRNA + NADH + H(+)</text>
        <dbReference type="Rhea" id="RHEA:54452"/>
        <dbReference type="Rhea" id="RHEA-COMP:13339"/>
        <dbReference type="Rhea" id="RHEA-COMP:13887"/>
        <dbReference type="ChEBI" id="CHEBI:15378"/>
        <dbReference type="ChEBI" id="CHEBI:57540"/>
        <dbReference type="ChEBI" id="CHEBI:57945"/>
        <dbReference type="ChEBI" id="CHEBI:65315"/>
        <dbReference type="ChEBI" id="CHEBI:74443"/>
    </reaction>
</comment>
<keyword evidence="17" id="KW-1185">Reference proteome</keyword>
<evidence type="ECO:0000256" key="8">
    <source>
        <dbReference type="ARBA" id="ARBA00022884"/>
    </source>
</evidence>
<comment type="catalytic activity">
    <reaction evidence="10">
        <text>a 5,6-dihydrouridine in tRNA + NADP(+) = a uridine in tRNA + NADPH + H(+)</text>
        <dbReference type="Rhea" id="RHEA:23624"/>
        <dbReference type="Rhea" id="RHEA-COMP:13339"/>
        <dbReference type="Rhea" id="RHEA-COMP:13887"/>
        <dbReference type="ChEBI" id="CHEBI:15378"/>
        <dbReference type="ChEBI" id="CHEBI:57783"/>
        <dbReference type="ChEBI" id="CHEBI:58349"/>
        <dbReference type="ChEBI" id="CHEBI:65315"/>
        <dbReference type="ChEBI" id="CHEBI:74443"/>
    </reaction>
</comment>
<dbReference type="GO" id="GO:0000049">
    <property type="term" value="F:tRNA binding"/>
    <property type="evidence" value="ECO:0007669"/>
    <property type="project" value="UniProtKB-KW"/>
</dbReference>
<evidence type="ECO:0000256" key="10">
    <source>
        <dbReference type="ARBA" id="ARBA00048205"/>
    </source>
</evidence>
<dbReference type="NCBIfam" id="TIGR00737">
    <property type="entry name" value="nifR3_yhdG"/>
    <property type="match status" value="1"/>
</dbReference>
<evidence type="ECO:0000256" key="11">
    <source>
        <dbReference type="ARBA" id="ARBA00048802"/>
    </source>
</evidence>
<feature type="binding site" evidence="14">
    <location>
        <position position="137"/>
    </location>
    <ligand>
        <name>FMN</name>
        <dbReference type="ChEBI" id="CHEBI:58210"/>
    </ligand>
</feature>
<dbReference type="InterPro" id="IPR004652">
    <property type="entry name" value="DusB-like"/>
</dbReference>
<accession>A0A161QAH7</accession>
<dbReference type="EMBL" id="LOHZ01000035">
    <property type="protein sequence ID" value="KYO65420.1"/>
    <property type="molecule type" value="Genomic_DNA"/>
</dbReference>
<comment type="cofactor">
    <cofactor evidence="1 12 14">
        <name>FMN</name>
        <dbReference type="ChEBI" id="CHEBI:58210"/>
    </cofactor>
</comment>
<dbReference type="InterPro" id="IPR013785">
    <property type="entry name" value="Aldolase_TIM"/>
</dbReference>
<keyword evidence="14" id="KW-0547">Nucleotide-binding</keyword>
<dbReference type="InterPro" id="IPR035587">
    <property type="entry name" value="DUS-like_FMN-bd"/>
</dbReference>
<evidence type="ECO:0000256" key="7">
    <source>
        <dbReference type="ARBA" id="ARBA00022857"/>
    </source>
</evidence>
<dbReference type="OrthoDB" id="9764501at2"/>
<dbReference type="PROSITE" id="PS01136">
    <property type="entry name" value="UPF0034"/>
    <property type="match status" value="1"/>
</dbReference>
<evidence type="ECO:0000256" key="1">
    <source>
        <dbReference type="ARBA" id="ARBA00001917"/>
    </source>
</evidence>
<evidence type="ECO:0000256" key="4">
    <source>
        <dbReference type="ARBA" id="ARBA00022630"/>
    </source>
</evidence>
<keyword evidence="8" id="KW-0694">RNA-binding</keyword>
<evidence type="ECO:0000256" key="2">
    <source>
        <dbReference type="ARBA" id="ARBA00002790"/>
    </source>
</evidence>
<evidence type="ECO:0000256" key="14">
    <source>
        <dbReference type="PIRSR" id="PIRSR006621-2"/>
    </source>
</evidence>
<dbReference type="RefSeq" id="WP_068748770.1">
    <property type="nucleotide sequence ID" value="NZ_LOHZ01000035.1"/>
</dbReference>
<dbReference type="PIRSF" id="PIRSF006621">
    <property type="entry name" value="Dus"/>
    <property type="match status" value="1"/>
</dbReference>
<dbReference type="PATRIC" id="fig|520767.4.peg.1771"/>
<evidence type="ECO:0000256" key="5">
    <source>
        <dbReference type="ARBA" id="ARBA00022643"/>
    </source>
</evidence>
<name>A0A161QAH7_9FIRM</name>
<dbReference type="GO" id="GO:0017150">
    <property type="term" value="F:tRNA dihydrouridine synthase activity"/>
    <property type="evidence" value="ECO:0007669"/>
    <property type="project" value="InterPro"/>
</dbReference>
<dbReference type="SUPFAM" id="SSF51395">
    <property type="entry name" value="FMN-linked oxidoreductases"/>
    <property type="match status" value="1"/>
</dbReference>
<dbReference type="GO" id="GO:0050660">
    <property type="term" value="F:flavin adenine dinucleotide binding"/>
    <property type="evidence" value="ECO:0007669"/>
    <property type="project" value="InterPro"/>
</dbReference>
<evidence type="ECO:0000256" key="9">
    <source>
        <dbReference type="ARBA" id="ARBA00023002"/>
    </source>
</evidence>
<gene>
    <name evidence="16" type="primary">dus</name>
    <name evidence="16" type="ORF">ATZ99_16540</name>
</gene>
<evidence type="ECO:0000256" key="3">
    <source>
        <dbReference type="ARBA" id="ARBA00022555"/>
    </source>
</evidence>
<organism evidence="16 17">
    <name type="scientific">Thermovenabulum gondwanense</name>
    <dbReference type="NCBI Taxonomy" id="520767"/>
    <lineage>
        <taxon>Bacteria</taxon>
        <taxon>Bacillati</taxon>
        <taxon>Bacillota</taxon>
        <taxon>Clostridia</taxon>
        <taxon>Thermosediminibacterales</taxon>
        <taxon>Thermosediminibacteraceae</taxon>
        <taxon>Thermovenabulum</taxon>
    </lineage>
</organism>
<proteinExistence type="inferred from homology"/>
<evidence type="ECO:0000259" key="15">
    <source>
        <dbReference type="Pfam" id="PF01207"/>
    </source>
</evidence>
<dbReference type="STRING" id="520767.ATZ99_16540"/>
<dbReference type="Gene3D" id="1.10.1200.80">
    <property type="entry name" value="Putative flavin oxidoreducatase, domain 2"/>
    <property type="match status" value="1"/>
</dbReference>
<dbReference type="InterPro" id="IPR001269">
    <property type="entry name" value="DUS_fam"/>
</dbReference>
<comment type="similarity">
    <text evidence="12">Belongs to the dus family.</text>
</comment>
<comment type="caution">
    <text evidence="16">The sequence shown here is derived from an EMBL/GenBank/DDBJ whole genome shotgun (WGS) entry which is preliminary data.</text>
</comment>
<keyword evidence="7" id="KW-0521">NADP</keyword>
<feature type="binding site" evidence="14">
    <location>
        <position position="68"/>
    </location>
    <ligand>
        <name>FMN</name>
        <dbReference type="ChEBI" id="CHEBI:58210"/>
    </ligand>
</feature>
<feature type="binding site" evidence="14">
    <location>
        <begin position="222"/>
        <end position="223"/>
    </location>
    <ligand>
        <name>FMN</name>
        <dbReference type="ChEBI" id="CHEBI:58210"/>
    </ligand>
</feature>
<dbReference type="CDD" id="cd02801">
    <property type="entry name" value="DUS_like_FMN"/>
    <property type="match status" value="1"/>
</dbReference>
<dbReference type="PANTHER" id="PTHR45846:SF1">
    <property type="entry name" value="TRNA-DIHYDROURIDINE(47) SYNTHASE [NAD(P)(+)]-LIKE"/>
    <property type="match status" value="1"/>
</dbReference>
<dbReference type="EC" id="1.3.1.-" evidence="12"/>
<dbReference type="AlphaFoldDB" id="A0A161QAH7"/>
<feature type="active site" description="Proton donor" evidence="13">
    <location>
        <position position="98"/>
    </location>
</feature>
<dbReference type="InterPro" id="IPR018517">
    <property type="entry name" value="tRNA_hU_synthase_CS"/>
</dbReference>
<dbReference type="InterPro" id="IPR024036">
    <property type="entry name" value="tRNA-dHydroUridine_Synthase_C"/>
</dbReference>
<reference evidence="16 17" key="1">
    <citation type="submission" date="2015-12" db="EMBL/GenBank/DDBJ databases">
        <title>Draft genome of Thermovenabulum gondwanense isolated from a red thermophilic microbial mat colonisisng an outflow channel of a bore well.</title>
        <authorList>
            <person name="Patel B.K."/>
        </authorList>
    </citation>
    <scope>NUCLEOTIDE SEQUENCE [LARGE SCALE GENOMIC DNA]</scope>
    <source>
        <strain evidence="16 17">R270</strain>
    </source>
</reference>
<evidence type="ECO:0000313" key="16">
    <source>
        <dbReference type="EMBL" id="KYO65420.1"/>
    </source>
</evidence>
<evidence type="ECO:0000256" key="6">
    <source>
        <dbReference type="ARBA" id="ARBA00022694"/>
    </source>
</evidence>
<keyword evidence="5 12" id="KW-0288">FMN</keyword>
<keyword evidence="3" id="KW-0820">tRNA-binding</keyword>
<evidence type="ECO:0000256" key="13">
    <source>
        <dbReference type="PIRSR" id="PIRSR006621-1"/>
    </source>
</evidence>
<protein>
    <recommendedName>
        <fullName evidence="12">tRNA-dihydrouridine synthase</fullName>
        <ecNumber evidence="12">1.3.1.-</ecNumber>
    </recommendedName>
</protein>
<keyword evidence="6 12" id="KW-0819">tRNA processing</keyword>
<keyword evidence="9 12" id="KW-0560">Oxidoreductase</keyword>
<evidence type="ECO:0000256" key="12">
    <source>
        <dbReference type="PIRNR" id="PIRNR006621"/>
    </source>
</evidence>
<sequence>MKKTGSSIPLFLAPMAGFTDQPFRRICKFFGADVLITEMVSSRGIIYDDSKTFKLLEIKEDEHPVGVQLFGSDPFIFSEAIRKIKNIPFDFININMGCPAPKIVKNKDGCALMLDEALASAIIKSCVSSTRKPVSIKIRKGWDSNTINAVEFSKMAEESGASAIIIHGRTKEQLYSGKADWDIIRRVKEAVKIPVIGNGDVFSPEDAKRMLEETGCDGIMIGRGALGTPWIFKQIKEYFKSGEKIAPLSLLEKKEIIFWHMKLSVEFYGEKTGIMEFKKHIAWYLKGLYNSTKVKTKILSLKSRAEIEEELKDYFDFLIRG</sequence>
<dbReference type="PANTHER" id="PTHR45846">
    <property type="entry name" value="TRNA-DIHYDROURIDINE(47) SYNTHASE [NAD(P)(+)]-LIKE"/>
    <property type="match status" value="1"/>
</dbReference>
<feature type="binding site" evidence="14">
    <location>
        <position position="167"/>
    </location>
    <ligand>
        <name>FMN</name>
        <dbReference type="ChEBI" id="CHEBI:58210"/>
    </ligand>
</feature>
<comment type="function">
    <text evidence="2 12">Catalyzes the synthesis of 5,6-dihydrouridine (D), a modified base found in the D-loop of most tRNAs, via the reduction of the C5-C6 double bond in target uridines.</text>
</comment>
<feature type="domain" description="DUS-like FMN-binding" evidence="15">
    <location>
        <begin position="12"/>
        <end position="314"/>
    </location>
</feature>